<keyword evidence="8" id="KW-0418">Kinase</keyword>
<feature type="transmembrane region" description="Helical" evidence="12">
    <location>
        <begin position="157"/>
        <end position="180"/>
    </location>
</feature>
<dbReference type="Gene3D" id="1.10.287.130">
    <property type="match status" value="1"/>
</dbReference>
<dbReference type="PROSITE" id="PS50109">
    <property type="entry name" value="HIS_KIN"/>
    <property type="match status" value="1"/>
</dbReference>
<evidence type="ECO:0000256" key="9">
    <source>
        <dbReference type="ARBA" id="ARBA00022989"/>
    </source>
</evidence>
<dbReference type="PROSITE" id="PS50885">
    <property type="entry name" value="HAMP"/>
    <property type="match status" value="1"/>
</dbReference>
<dbReference type="SUPFAM" id="SSF47384">
    <property type="entry name" value="Homodimeric domain of signal transducing histidine kinase"/>
    <property type="match status" value="1"/>
</dbReference>
<dbReference type="EMBL" id="AWQS01000061">
    <property type="protein sequence ID" value="EWT06189.1"/>
    <property type="molecule type" value="Genomic_DNA"/>
</dbReference>
<dbReference type="CDD" id="cd00075">
    <property type="entry name" value="HATPase"/>
    <property type="match status" value="1"/>
</dbReference>
<keyword evidence="10" id="KW-0902">Two-component regulatory system</keyword>
<comment type="subcellular location">
    <subcellularLocation>
        <location evidence="3">Cell membrane</location>
    </subcellularLocation>
</comment>
<dbReference type="InterPro" id="IPR003661">
    <property type="entry name" value="HisK_dim/P_dom"/>
</dbReference>
<dbReference type="PRINTS" id="PR00344">
    <property type="entry name" value="BCTRLSENSOR"/>
</dbReference>
<organism evidence="15 16">
    <name type="scientific">Intrasporangium chromatireducens Q5-1</name>
    <dbReference type="NCBI Taxonomy" id="584657"/>
    <lineage>
        <taxon>Bacteria</taxon>
        <taxon>Bacillati</taxon>
        <taxon>Actinomycetota</taxon>
        <taxon>Actinomycetes</taxon>
        <taxon>Micrococcales</taxon>
        <taxon>Intrasporangiaceae</taxon>
        <taxon>Intrasporangium</taxon>
    </lineage>
</organism>
<dbReference type="SMART" id="SM00387">
    <property type="entry name" value="HATPase_c"/>
    <property type="match status" value="1"/>
</dbReference>
<sequence>MRLRAIPLRWRLLTIALSLILIALALTLVVTSALLNRYLLDQAGQELRVYGGSVARLQMVELEQSRPMLPSGFTLRVIPVNGNDQFSIGEAVTEKARANIPLIRPNDIRVRKEQVFTVGSVGGGVNWLALATTNADRSATYVVAVSLRSLDDTVDQFLWYAAAIGAIVLGICAALGWFLVRRAFRPLAEIEDTAAAIAGGDLTQRIQVPGAEDEVASLSRSLNVMLARIERSFAVRQANEAKMRRFIADASHELRTPLAAVSGYAELYRQGALPTQDAVAGAMGRIEGESHRMRDLVDDLLTLARLDGERPLQFGAVDLAVLAADAAQDARTIDPDRSVTATGIAGPIRPTELVADERQLRQVVTNLVTNARVHTPAGTAIQILVGPIDRGHVALAVRDHGYGIREEDRATVFERFYRADASRSRGHGGGNGLGLAIVEAIVTAHGGSVRVDETPGGGATFVVELPVQPPTGEHTADS</sequence>
<evidence type="ECO:0000256" key="6">
    <source>
        <dbReference type="ARBA" id="ARBA00022679"/>
    </source>
</evidence>
<evidence type="ECO:0000259" key="14">
    <source>
        <dbReference type="PROSITE" id="PS50885"/>
    </source>
</evidence>
<evidence type="ECO:0000256" key="3">
    <source>
        <dbReference type="ARBA" id="ARBA00004236"/>
    </source>
</evidence>
<evidence type="ECO:0000313" key="16">
    <source>
        <dbReference type="Proteomes" id="UP000019494"/>
    </source>
</evidence>
<evidence type="ECO:0000259" key="13">
    <source>
        <dbReference type="PROSITE" id="PS50109"/>
    </source>
</evidence>
<keyword evidence="11 12" id="KW-0472">Membrane</keyword>
<evidence type="ECO:0000256" key="4">
    <source>
        <dbReference type="ARBA" id="ARBA00012438"/>
    </source>
</evidence>
<dbReference type="CDD" id="cd00082">
    <property type="entry name" value="HisKA"/>
    <property type="match status" value="1"/>
</dbReference>
<comment type="catalytic activity">
    <reaction evidence="1">
        <text>ATP + protein L-histidine = ADP + protein N-phospho-L-histidine.</text>
        <dbReference type="EC" id="2.7.13.3"/>
    </reaction>
</comment>
<evidence type="ECO:0000256" key="2">
    <source>
        <dbReference type="ARBA" id="ARBA00001968"/>
    </source>
</evidence>
<dbReference type="PANTHER" id="PTHR45436">
    <property type="entry name" value="SENSOR HISTIDINE KINASE YKOH"/>
    <property type="match status" value="1"/>
</dbReference>
<reference evidence="16" key="1">
    <citation type="submission" date="2013-08" db="EMBL/GenBank/DDBJ databases">
        <title>Intrasporangium oryzae NRRL B-24470.</title>
        <authorList>
            <person name="Liu H."/>
            <person name="Wang G."/>
        </authorList>
    </citation>
    <scope>NUCLEOTIDE SEQUENCE [LARGE SCALE GENOMIC DNA]</scope>
    <source>
        <strain evidence="16">Q5-1</strain>
    </source>
</reference>
<dbReference type="GO" id="GO:0000155">
    <property type="term" value="F:phosphorelay sensor kinase activity"/>
    <property type="evidence" value="ECO:0007669"/>
    <property type="project" value="InterPro"/>
</dbReference>
<evidence type="ECO:0000256" key="8">
    <source>
        <dbReference type="ARBA" id="ARBA00022777"/>
    </source>
</evidence>
<evidence type="ECO:0000313" key="15">
    <source>
        <dbReference type="EMBL" id="EWT06189.1"/>
    </source>
</evidence>
<dbReference type="InterPro" id="IPR050428">
    <property type="entry name" value="TCS_sensor_his_kinase"/>
</dbReference>
<dbReference type="OrthoDB" id="9786919at2"/>
<evidence type="ECO:0000256" key="7">
    <source>
        <dbReference type="ARBA" id="ARBA00022692"/>
    </source>
</evidence>
<feature type="domain" description="Histidine kinase" evidence="13">
    <location>
        <begin position="249"/>
        <end position="469"/>
    </location>
</feature>
<evidence type="ECO:0000256" key="11">
    <source>
        <dbReference type="ARBA" id="ARBA00023136"/>
    </source>
</evidence>
<dbReference type="Pfam" id="PF02518">
    <property type="entry name" value="HATPase_c"/>
    <property type="match status" value="1"/>
</dbReference>
<evidence type="ECO:0000256" key="10">
    <source>
        <dbReference type="ARBA" id="ARBA00023012"/>
    </source>
</evidence>
<dbReference type="InterPro" id="IPR003660">
    <property type="entry name" value="HAMP_dom"/>
</dbReference>
<dbReference type="PANTHER" id="PTHR45436:SF5">
    <property type="entry name" value="SENSOR HISTIDINE KINASE TRCS"/>
    <property type="match status" value="1"/>
</dbReference>
<dbReference type="Gene3D" id="3.30.565.10">
    <property type="entry name" value="Histidine kinase-like ATPase, C-terminal domain"/>
    <property type="match status" value="1"/>
</dbReference>
<comment type="cofactor">
    <cofactor evidence="2">
        <name>a divalent metal cation</name>
        <dbReference type="ChEBI" id="CHEBI:60240"/>
    </cofactor>
</comment>
<feature type="transmembrane region" description="Helical" evidence="12">
    <location>
        <begin position="12"/>
        <end position="35"/>
    </location>
</feature>
<dbReference type="SUPFAM" id="SSF158472">
    <property type="entry name" value="HAMP domain-like"/>
    <property type="match status" value="1"/>
</dbReference>
<dbReference type="CDD" id="cd06225">
    <property type="entry name" value="HAMP"/>
    <property type="match status" value="1"/>
</dbReference>
<keyword evidence="16" id="KW-1185">Reference proteome</keyword>
<keyword evidence="9 12" id="KW-1133">Transmembrane helix</keyword>
<dbReference type="InterPro" id="IPR036097">
    <property type="entry name" value="HisK_dim/P_sf"/>
</dbReference>
<dbReference type="Pfam" id="PF00512">
    <property type="entry name" value="HisKA"/>
    <property type="match status" value="1"/>
</dbReference>
<dbReference type="Pfam" id="PF00672">
    <property type="entry name" value="HAMP"/>
    <property type="match status" value="1"/>
</dbReference>
<dbReference type="InterPro" id="IPR003594">
    <property type="entry name" value="HATPase_dom"/>
</dbReference>
<dbReference type="EC" id="2.7.13.3" evidence="4"/>
<dbReference type="InterPro" id="IPR036890">
    <property type="entry name" value="HATPase_C_sf"/>
</dbReference>
<keyword evidence="5" id="KW-0597">Phosphoprotein</keyword>
<protein>
    <recommendedName>
        <fullName evidence="4">histidine kinase</fullName>
        <ecNumber evidence="4">2.7.13.3</ecNumber>
    </recommendedName>
</protein>
<dbReference type="GO" id="GO:0005886">
    <property type="term" value="C:plasma membrane"/>
    <property type="evidence" value="ECO:0007669"/>
    <property type="project" value="UniProtKB-SubCell"/>
</dbReference>
<dbReference type="FunFam" id="1.10.287.130:FF:000001">
    <property type="entry name" value="Two-component sensor histidine kinase"/>
    <property type="match status" value="1"/>
</dbReference>
<dbReference type="Gene3D" id="6.10.340.10">
    <property type="match status" value="1"/>
</dbReference>
<dbReference type="Proteomes" id="UP000019494">
    <property type="component" value="Unassembled WGS sequence"/>
</dbReference>
<proteinExistence type="predicted"/>
<name>W9GQN8_9MICO</name>
<dbReference type="AlphaFoldDB" id="W9GQN8"/>
<accession>W9GQN8</accession>
<dbReference type="SMART" id="SM00304">
    <property type="entry name" value="HAMP"/>
    <property type="match status" value="1"/>
</dbReference>
<keyword evidence="7 12" id="KW-0812">Transmembrane</keyword>
<dbReference type="SUPFAM" id="SSF55874">
    <property type="entry name" value="ATPase domain of HSP90 chaperone/DNA topoisomerase II/histidine kinase"/>
    <property type="match status" value="1"/>
</dbReference>
<dbReference type="GO" id="GO:0005509">
    <property type="term" value="F:calcium ion binding"/>
    <property type="evidence" value="ECO:0007669"/>
    <property type="project" value="UniProtKB-ARBA"/>
</dbReference>
<dbReference type="InterPro" id="IPR004358">
    <property type="entry name" value="Sig_transdc_His_kin-like_C"/>
</dbReference>
<comment type="caution">
    <text evidence="15">The sequence shown here is derived from an EMBL/GenBank/DDBJ whole genome shotgun (WGS) entry which is preliminary data.</text>
</comment>
<evidence type="ECO:0000256" key="1">
    <source>
        <dbReference type="ARBA" id="ARBA00000085"/>
    </source>
</evidence>
<evidence type="ECO:0000256" key="5">
    <source>
        <dbReference type="ARBA" id="ARBA00022553"/>
    </source>
</evidence>
<dbReference type="PATRIC" id="fig|584657.3.peg.1912"/>
<dbReference type="InterPro" id="IPR005467">
    <property type="entry name" value="His_kinase_dom"/>
</dbReference>
<dbReference type="RefSeq" id="WP_034715903.1">
    <property type="nucleotide sequence ID" value="NZ_AWQS01000061.1"/>
</dbReference>
<evidence type="ECO:0000256" key="12">
    <source>
        <dbReference type="SAM" id="Phobius"/>
    </source>
</evidence>
<gene>
    <name evidence="15" type="ORF">N864_15685</name>
</gene>
<dbReference type="SMART" id="SM00388">
    <property type="entry name" value="HisKA"/>
    <property type="match status" value="1"/>
</dbReference>
<dbReference type="FunFam" id="3.30.565.10:FF:000006">
    <property type="entry name" value="Sensor histidine kinase WalK"/>
    <property type="match status" value="1"/>
</dbReference>
<feature type="domain" description="HAMP" evidence="14">
    <location>
        <begin position="181"/>
        <end position="234"/>
    </location>
</feature>
<keyword evidence="6" id="KW-0808">Transferase</keyword>